<sequence>MKQPDQRRQIPIFTTMTIVVGIPKTTTAIVAGLQKLLADYYYHRSSHTCFCGVTYYGYRSPFNITIGIGIFFIEGNSLFNAKGSQTSETGPPKLLAMKMMNTDSGKGVKRVHDTQEHSDSPHFLKQ</sequence>
<keyword evidence="3" id="KW-1185">Reference proteome</keyword>
<dbReference type="Proteomes" id="UP000585721">
    <property type="component" value="Unassembled WGS sequence"/>
</dbReference>
<protein>
    <submittedName>
        <fullName evidence="2">Uncharacterized protein</fullName>
    </submittedName>
</protein>
<reference evidence="2 3" key="1">
    <citation type="submission" date="2020-08" db="EMBL/GenBank/DDBJ databases">
        <title>Genomic Encyclopedia of Type Strains, Phase IV (KMG-IV): sequencing the most valuable type-strain genomes for metagenomic binning, comparative biology and taxonomic classification.</title>
        <authorList>
            <person name="Goeker M."/>
        </authorList>
    </citation>
    <scope>NUCLEOTIDE SEQUENCE [LARGE SCALE GENOMIC DNA]</scope>
    <source>
        <strain evidence="2 3">DSM 22975</strain>
    </source>
</reference>
<comment type="caution">
    <text evidence="2">The sequence shown here is derived from an EMBL/GenBank/DDBJ whole genome shotgun (WGS) entry which is preliminary data.</text>
</comment>
<evidence type="ECO:0000313" key="3">
    <source>
        <dbReference type="Proteomes" id="UP000585721"/>
    </source>
</evidence>
<organism evidence="2 3">
    <name type="scientific">Tolumonas osonensis</name>
    <dbReference type="NCBI Taxonomy" id="675874"/>
    <lineage>
        <taxon>Bacteria</taxon>
        <taxon>Pseudomonadati</taxon>
        <taxon>Pseudomonadota</taxon>
        <taxon>Gammaproteobacteria</taxon>
        <taxon>Aeromonadales</taxon>
        <taxon>Aeromonadaceae</taxon>
        <taxon>Tolumonas</taxon>
    </lineage>
</organism>
<gene>
    <name evidence="2" type="ORF">HNR75_001153</name>
</gene>
<feature type="compositionally biased region" description="Basic and acidic residues" evidence="1">
    <location>
        <begin position="110"/>
        <end position="126"/>
    </location>
</feature>
<evidence type="ECO:0000256" key="1">
    <source>
        <dbReference type="SAM" id="MobiDB-lite"/>
    </source>
</evidence>
<dbReference type="EMBL" id="JACHGR010000003">
    <property type="protein sequence ID" value="MBB6055271.1"/>
    <property type="molecule type" value="Genomic_DNA"/>
</dbReference>
<evidence type="ECO:0000313" key="2">
    <source>
        <dbReference type="EMBL" id="MBB6055271.1"/>
    </source>
</evidence>
<dbReference type="AlphaFoldDB" id="A0A841GJ87"/>
<dbReference type="RefSeq" id="WP_188026040.1">
    <property type="nucleotide sequence ID" value="NZ_JACHGR010000003.1"/>
</dbReference>
<feature type="region of interest" description="Disordered" evidence="1">
    <location>
        <begin position="105"/>
        <end position="126"/>
    </location>
</feature>
<name>A0A841GJ87_9GAMM</name>
<accession>A0A841GJ87</accession>
<proteinExistence type="predicted"/>